<dbReference type="Gene3D" id="3.40.50.1000">
    <property type="entry name" value="HAD superfamily/HAD-like"/>
    <property type="match status" value="1"/>
</dbReference>
<feature type="chain" id="PRO_5042034192" description="Acid phosphatase" evidence="4">
    <location>
        <begin position="23"/>
        <end position="259"/>
    </location>
</feature>
<dbReference type="InterPro" id="IPR023214">
    <property type="entry name" value="HAD_sf"/>
</dbReference>
<evidence type="ECO:0000313" key="6">
    <source>
        <dbReference type="Proteomes" id="UP001190926"/>
    </source>
</evidence>
<sequence>MGSGLPLLLLVALATLVSSCDAKLDVDNPIRLVGVGSDSSKINCQSFRVGVEANNLREWPTIPSYCKSYIKSYLTSKQYGLDIEAVVGAVTNYAVSFNKDYFLTDVFVFDVEETLLSNLKFLSSSEVNYGTIPFTMESYYAALLNSGATALEPILELYNTLIDEEGFQIILISEAPESLRQNLTTILETAGYKGWRQLILKGDADNGKTVAQYKSEKRTELVSRRYRIAGNIGDQWSDLTGENPGIRTFKVPNPVYYVY</sequence>
<dbReference type="PANTHER" id="PTHR31284">
    <property type="entry name" value="ACID PHOSPHATASE-LIKE PROTEIN"/>
    <property type="match status" value="1"/>
</dbReference>
<dbReference type="InterPro" id="IPR036412">
    <property type="entry name" value="HAD-like_sf"/>
</dbReference>
<dbReference type="Proteomes" id="UP001190926">
    <property type="component" value="Unassembled WGS sequence"/>
</dbReference>
<evidence type="ECO:0000313" key="5">
    <source>
        <dbReference type="EMBL" id="KAH6832103.1"/>
    </source>
</evidence>
<evidence type="ECO:0000256" key="4">
    <source>
        <dbReference type="SAM" id="SignalP"/>
    </source>
</evidence>
<gene>
    <name evidence="5" type="ORF">C2S53_000033</name>
</gene>
<reference evidence="5 6" key="1">
    <citation type="journal article" date="2021" name="Nat. Commun.">
        <title>Incipient diploidization of the medicinal plant Perilla within 10,000 years.</title>
        <authorList>
            <person name="Zhang Y."/>
            <person name="Shen Q."/>
            <person name="Leng L."/>
            <person name="Zhang D."/>
            <person name="Chen S."/>
            <person name="Shi Y."/>
            <person name="Ning Z."/>
            <person name="Chen S."/>
        </authorList>
    </citation>
    <scope>NUCLEOTIDE SEQUENCE [LARGE SCALE GENOMIC DNA]</scope>
    <source>
        <strain evidence="6">cv. PC099</strain>
    </source>
</reference>
<dbReference type="Pfam" id="PF03767">
    <property type="entry name" value="Acid_phosphat_B"/>
    <property type="match status" value="1"/>
</dbReference>
<dbReference type="PIRSF" id="PIRSF002674">
    <property type="entry name" value="VSP"/>
    <property type="match status" value="1"/>
</dbReference>
<dbReference type="InterPro" id="IPR014403">
    <property type="entry name" value="APS1/VSP"/>
</dbReference>
<organism evidence="5 6">
    <name type="scientific">Perilla frutescens var. hirtella</name>
    <name type="common">Perilla citriodora</name>
    <name type="synonym">Perilla setoyensis</name>
    <dbReference type="NCBI Taxonomy" id="608512"/>
    <lineage>
        <taxon>Eukaryota</taxon>
        <taxon>Viridiplantae</taxon>
        <taxon>Streptophyta</taxon>
        <taxon>Embryophyta</taxon>
        <taxon>Tracheophyta</taxon>
        <taxon>Spermatophyta</taxon>
        <taxon>Magnoliopsida</taxon>
        <taxon>eudicotyledons</taxon>
        <taxon>Gunneridae</taxon>
        <taxon>Pentapetalae</taxon>
        <taxon>asterids</taxon>
        <taxon>lamiids</taxon>
        <taxon>Lamiales</taxon>
        <taxon>Lamiaceae</taxon>
        <taxon>Nepetoideae</taxon>
        <taxon>Elsholtzieae</taxon>
        <taxon>Perilla</taxon>
    </lineage>
</organism>
<keyword evidence="1 4" id="KW-0732">Signal</keyword>
<keyword evidence="2" id="KW-0325">Glycoprotein</keyword>
<evidence type="ECO:0000256" key="1">
    <source>
        <dbReference type="ARBA" id="ARBA00022729"/>
    </source>
</evidence>
<evidence type="ECO:0000256" key="2">
    <source>
        <dbReference type="ARBA" id="ARBA00023180"/>
    </source>
</evidence>
<accession>A0AAD4P9V1</accession>
<name>A0AAD4P9V1_PERFH</name>
<comment type="caution">
    <text evidence="5">The sequence shown here is derived from an EMBL/GenBank/DDBJ whole genome shotgun (WGS) entry which is preliminary data.</text>
</comment>
<dbReference type="InterPro" id="IPR005519">
    <property type="entry name" value="Acid_phosphat_B-like"/>
</dbReference>
<dbReference type="SUPFAM" id="SSF56784">
    <property type="entry name" value="HAD-like"/>
    <property type="match status" value="1"/>
</dbReference>
<feature type="signal peptide" evidence="4">
    <location>
        <begin position="1"/>
        <end position="22"/>
    </location>
</feature>
<evidence type="ECO:0000256" key="3">
    <source>
        <dbReference type="PIRNR" id="PIRNR002674"/>
    </source>
</evidence>
<protein>
    <recommendedName>
        <fullName evidence="7">Acid phosphatase</fullName>
    </recommendedName>
</protein>
<keyword evidence="6" id="KW-1185">Reference proteome</keyword>
<dbReference type="EMBL" id="SDAM02000075">
    <property type="protein sequence ID" value="KAH6832103.1"/>
    <property type="molecule type" value="Genomic_DNA"/>
</dbReference>
<proteinExistence type="inferred from homology"/>
<dbReference type="AlphaFoldDB" id="A0AAD4P9V1"/>
<comment type="similarity">
    <text evidence="3">Belongs to the APS1/VSP family.</text>
</comment>
<dbReference type="PANTHER" id="PTHR31284:SF10">
    <property type="entry name" value="ACID PHOSPHATASE-LIKE PROTEIN"/>
    <property type="match status" value="1"/>
</dbReference>
<evidence type="ECO:0008006" key="7">
    <source>
        <dbReference type="Google" id="ProtNLM"/>
    </source>
</evidence>